<keyword evidence="1" id="KW-0732">Signal</keyword>
<dbReference type="Proteomes" id="UP000823388">
    <property type="component" value="Chromosome 3K"/>
</dbReference>
<dbReference type="EMBL" id="CM029041">
    <property type="protein sequence ID" value="KAG2630474.1"/>
    <property type="molecule type" value="Genomic_DNA"/>
</dbReference>
<organism evidence="2 3">
    <name type="scientific">Panicum virgatum</name>
    <name type="common">Blackwell switchgrass</name>
    <dbReference type="NCBI Taxonomy" id="38727"/>
    <lineage>
        <taxon>Eukaryota</taxon>
        <taxon>Viridiplantae</taxon>
        <taxon>Streptophyta</taxon>
        <taxon>Embryophyta</taxon>
        <taxon>Tracheophyta</taxon>
        <taxon>Spermatophyta</taxon>
        <taxon>Magnoliopsida</taxon>
        <taxon>Liliopsida</taxon>
        <taxon>Poales</taxon>
        <taxon>Poaceae</taxon>
        <taxon>PACMAD clade</taxon>
        <taxon>Panicoideae</taxon>
        <taxon>Panicodae</taxon>
        <taxon>Paniceae</taxon>
        <taxon>Panicinae</taxon>
        <taxon>Panicum</taxon>
        <taxon>Panicum sect. Hiantes</taxon>
    </lineage>
</organism>
<dbReference type="AlphaFoldDB" id="A0A8T0VAX9"/>
<accession>A0A8T0VAX9</accession>
<protein>
    <submittedName>
        <fullName evidence="2">Uncharacterized protein</fullName>
    </submittedName>
</protein>
<comment type="caution">
    <text evidence="2">The sequence shown here is derived from an EMBL/GenBank/DDBJ whole genome shotgun (WGS) entry which is preliminary data.</text>
</comment>
<evidence type="ECO:0000313" key="2">
    <source>
        <dbReference type="EMBL" id="KAG2630474.1"/>
    </source>
</evidence>
<sequence>MGSRCCNRLVYVMAIFLFVIFFASNAQSSRRQLLEVGSTRTYLHSRTNTSNNATTVDSTTPHGNKLDHTDILHHEVVSLEAGMILLFESNAGTRLL</sequence>
<proteinExistence type="predicted"/>
<keyword evidence="3" id="KW-1185">Reference proteome</keyword>
<feature type="signal peptide" evidence="1">
    <location>
        <begin position="1"/>
        <end position="28"/>
    </location>
</feature>
<evidence type="ECO:0000256" key="1">
    <source>
        <dbReference type="SAM" id="SignalP"/>
    </source>
</evidence>
<evidence type="ECO:0000313" key="3">
    <source>
        <dbReference type="Proteomes" id="UP000823388"/>
    </source>
</evidence>
<gene>
    <name evidence="2" type="ORF">PVAP13_3KG565200</name>
</gene>
<feature type="chain" id="PRO_5035941457" evidence="1">
    <location>
        <begin position="29"/>
        <end position="96"/>
    </location>
</feature>
<name>A0A8T0VAX9_PANVG</name>
<reference evidence="2" key="1">
    <citation type="submission" date="2020-05" db="EMBL/GenBank/DDBJ databases">
        <title>WGS assembly of Panicum virgatum.</title>
        <authorList>
            <person name="Lovell J.T."/>
            <person name="Jenkins J."/>
            <person name="Shu S."/>
            <person name="Juenger T.E."/>
            <person name="Schmutz J."/>
        </authorList>
    </citation>
    <scope>NUCLEOTIDE SEQUENCE</scope>
    <source>
        <strain evidence="2">AP13</strain>
    </source>
</reference>